<feature type="non-terminal residue" evidence="1">
    <location>
        <position position="189"/>
    </location>
</feature>
<comment type="caution">
    <text evidence="1">The sequence shown here is derived from an EMBL/GenBank/DDBJ whole genome shotgun (WGS) entry which is preliminary data.</text>
</comment>
<dbReference type="EMBL" id="BARS01006199">
    <property type="protein sequence ID" value="GAF84256.1"/>
    <property type="molecule type" value="Genomic_DNA"/>
</dbReference>
<reference evidence="1" key="1">
    <citation type="journal article" date="2014" name="Front. Microbiol.">
        <title>High frequency of phylogenetically diverse reductive dehalogenase-homologous genes in deep subseafloor sedimentary metagenomes.</title>
        <authorList>
            <person name="Kawai M."/>
            <person name="Futagami T."/>
            <person name="Toyoda A."/>
            <person name="Takaki Y."/>
            <person name="Nishi S."/>
            <person name="Hori S."/>
            <person name="Arai W."/>
            <person name="Tsubouchi T."/>
            <person name="Morono Y."/>
            <person name="Uchiyama I."/>
            <person name="Ito T."/>
            <person name="Fujiyama A."/>
            <person name="Inagaki F."/>
            <person name="Takami H."/>
        </authorList>
    </citation>
    <scope>NUCLEOTIDE SEQUENCE</scope>
    <source>
        <strain evidence="1">Expedition CK06-06</strain>
    </source>
</reference>
<accession>X0TA97</accession>
<proteinExistence type="predicted"/>
<dbReference type="AlphaFoldDB" id="X0TA97"/>
<gene>
    <name evidence="1" type="ORF">S01H1_12112</name>
</gene>
<name>X0TA97_9ZZZZ</name>
<protein>
    <recommendedName>
        <fullName evidence="2">MOSC domain-containing protein</fullName>
    </recommendedName>
</protein>
<organism evidence="1">
    <name type="scientific">marine sediment metagenome</name>
    <dbReference type="NCBI Taxonomy" id="412755"/>
    <lineage>
        <taxon>unclassified sequences</taxon>
        <taxon>metagenomes</taxon>
        <taxon>ecological metagenomes</taxon>
    </lineage>
</organism>
<evidence type="ECO:0008006" key="2">
    <source>
        <dbReference type="Google" id="ProtNLM"/>
    </source>
</evidence>
<evidence type="ECO:0000313" key="1">
    <source>
        <dbReference type="EMBL" id="GAF84256.1"/>
    </source>
</evidence>
<sequence length="189" mass="21138">MVDTVEELGRVKLVQLQPSGLIIETPSGAFYDASRRVEVNRLLITSKGIEATTLKGEHLLDIHHIDHPDKAYDNDDLISIGFTSHYEAMRARFGEHMVDGIAGENIIIEYGEEVWPEDLGQQIVIVSAVTEQRTLLDVVCFAAPCDEFSHFAARSQQERLPAVELKSTLKFLNNGRRGFLLVMSEGQET</sequence>